<organism evidence="5">
    <name type="scientific">Dechloromonas aromatica (strain RCB)</name>
    <dbReference type="NCBI Taxonomy" id="159087"/>
    <lineage>
        <taxon>Bacteria</taxon>
        <taxon>Pseudomonadati</taxon>
        <taxon>Pseudomonadota</taxon>
        <taxon>Betaproteobacteria</taxon>
        <taxon>Rhodocyclales</taxon>
        <taxon>Azonexaceae</taxon>
        <taxon>Dechloromonas</taxon>
    </lineage>
</organism>
<proteinExistence type="predicted"/>
<gene>
    <name evidence="5" type="ordered locus">Daro_1349</name>
</gene>
<dbReference type="HOGENOM" id="CLU_063224_0_0_4"/>
<evidence type="ECO:0000256" key="1">
    <source>
        <dbReference type="ARBA" id="ARBA00022531"/>
    </source>
</evidence>
<dbReference type="InterPro" id="IPR015943">
    <property type="entry name" value="WD40/YVTN_repeat-like_dom_sf"/>
</dbReference>
<evidence type="ECO:0000259" key="4">
    <source>
        <dbReference type="Pfam" id="PF14870"/>
    </source>
</evidence>
<keyword evidence="1" id="KW-0602">Photosynthesis</keyword>
<dbReference type="KEGG" id="dar:Daro_1349"/>
<name>Q47GD3_DECAR</name>
<dbReference type="GO" id="GO:0016787">
    <property type="term" value="F:hydrolase activity"/>
    <property type="evidence" value="ECO:0007669"/>
    <property type="project" value="UniProtKB-KW"/>
</dbReference>
<feature type="domain" description="Photosynthesis system II assembly factor Ycf48/Hcf136-like" evidence="4">
    <location>
        <begin position="221"/>
        <end position="274"/>
    </location>
</feature>
<dbReference type="eggNOG" id="COG4447">
    <property type="taxonomic scope" value="Bacteria"/>
</dbReference>
<sequence>MNGVIGREELLVSTKAEKKRRGRVSSLMVSGLPWVIIGGLLWAGLFIKPQPVGATVKPPIMERRDHYYGLAIVPGQGRWLAGSSGKIVRIDADGHIERLASVTEQTLQDIAVWDGEHGLAVGNEGVVLRTADGGKTWQEVRDVPKSQVANKLSRVRVAPGGVAVVSGEMGALLGTQDFGEHWKRLRPEEDQAWNDVALLPDGRRVAVGEFGRITLSDDFGATWVDIKTPVEVSLMSVSFGDALNGLAVGLEGTVLITRDGGKNWKSLDVDLHDHLYDIAWDAAGKRWIGAGNLGRWLVVAVDGKAETGRLDERDLSWHVRAVPEGDAVWFAGANVGQWNGKSWKPLGESWLPKTLIGLPVTSEKSK</sequence>
<feature type="domain" description="Photosynthesis system II assembly factor Ycf48/Hcf136-like" evidence="4">
    <location>
        <begin position="101"/>
        <end position="186"/>
    </location>
</feature>
<keyword evidence="3" id="KW-0472">Membrane</keyword>
<dbReference type="EMBL" id="CP000089">
    <property type="protein sequence ID" value="AAZ46098.1"/>
    <property type="molecule type" value="Genomic_DNA"/>
</dbReference>
<accession>Q47GD3</accession>
<dbReference type="AlphaFoldDB" id="Q47GD3"/>
<dbReference type="Pfam" id="PF14870">
    <property type="entry name" value="PSII_BNR"/>
    <property type="match status" value="2"/>
</dbReference>
<protein>
    <submittedName>
        <fullName evidence="5">Glycosyl hydrolase, BNR repeat</fullName>
    </submittedName>
</protein>
<dbReference type="PANTHER" id="PTHR47199">
    <property type="entry name" value="PHOTOSYSTEM II STABILITY/ASSEMBLY FACTOR HCF136, CHLOROPLASTIC"/>
    <property type="match status" value="1"/>
</dbReference>
<dbReference type="Gene3D" id="2.130.10.10">
    <property type="entry name" value="YVTN repeat-like/Quinoprotein amine dehydrogenase"/>
    <property type="match status" value="1"/>
</dbReference>
<feature type="transmembrane region" description="Helical" evidence="3">
    <location>
        <begin position="27"/>
        <end position="47"/>
    </location>
</feature>
<dbReference type="PANTHER" id="PTHR47199:SF2">
    <property type="entry name" value="PHOTOSYSTEM II STABILITY_ASSEMBLY FACTOR HCF136, CHLOROPLASTIC"/>
    <property type="match status" value="1"/>
</dbReference>
<dbReference type="InterPro" id="IPR028203">
    <property type="entry name" value="PSII_CF48-like_dom"/>
</dbReference>
<evidence type="ECO:0000313" key="5">
    <source>
        <dbReference type="EMBL" id="AAZ46098.1"/>
    </source>
</evidence>
<keyword evidence="3" id="KW-1133">Transmembrane helix</keyword>
<keyword evidence="5" id="KW-0378">Hydrolase</keyword>
<dbReference type="SUPFAM" id="SSF110296">
    <property type="entry name" value="Oligoxyloglucan reducing end-specific cellobiohydrolase"/>
    <property type="match status" value="1"/>
</dbReference>
<dbReference type="GO" id="GO:0015979">
    <property type="term" value="P:photosynthesis"/>
    <property type="evidence" value="ECO:0007669"/>
    <property type="project" value="UniProtKB-KW"/>
</dbReference>
<evidence type="ECO:0000256" key="2">
    <source>
        <dbReference type="ARBA" id="ARBA00023276"/>
    </source>
</evidence>
<dbReference type="STRING" id="159087.Daro_1349"/>
<keyword evidence="3" id="KW-0812">Transmembrane</keyword>
<evidence type="ECO:0000256" key="3">
    <source>
        <dbReference type="SAM" id="Phobius"/>
    </source>
</evidence>
<keyword evidence="2" id="KW-0604">Photosystem II</keyword>
<dbReference type="GO" id="GO:0009523">
    <property type="term" value="C:photosystem II"/>
    <property type="evidence" value="ECO:0007669"/>
    <property type="project" value="UniProtKB-KW"/>
</dbReference>
<reference evidence="5" key="1">
    <citation type="submission" date="2005-08" db="EMBL/GenBank/DDBJ databases">
        <title>Complete sequence of Dechloromonas aromatica RCB.</title>
        <authorList>
            <person name="Salinero K.K."/>
            <person name="Copeland A."/>
            <person name="Lucas S."/>
            <person name="Lapidus A."/>
            <person name="Barry K."/>
            <person name="Detter J.C."/>
            <person name="Glavina T."/>
            <person name="Hammon N."/>
            <person name="Israni S."/>
            <person name="Pitluck S."/>
            <person name="Di Bartolo G."/>
            <person name="Trong S."/>
            <person name="Schmutz J."/>
            <person name="Larimer F."/>
            <person name="Land M."/>
            <person name="Ivanova N."/>
            <person name="Richardson P."/>
        </authorList>
    </citation>
    <scope>NUCLEOTIDE SEQUENCE</scope>
    <source>
        <strain evidence="5">RCB</strain>
    </source>
</reference>